<feature type="domain" description="Myosin motor" evidence="13">
    <location>
        <begin position="600"/>
        <end position="1362"/>
    </location>
</feature>
<dbReference type="Gene3D" id="3.40.850.10">
    <property type="entry name" value="Kinesin motor domain"/>
    <property type="match status" value="1"/>
</dbReference>
<keyword evidence="15" id="KW-1185">Reference proteome</keyword>
<feature type="compositionally biased region" description="Basic and acidic residues" evidence="12">
    <location>
        <begin position="503"/>
        <end position="513"/>
    </location>
</feature>
<dbReference type="eggNOG" id="KOG0161">
    <property type="taxonomic scope" value="Eukaryota"/>
</dbReference>
<dbReference type="InterPro" id="IPR036064">
    <property type="entry name" value="MYSc_Myo18"/>
</dbReference>
<feature type="coiled-coil region" evidence="11">
    <location>
        <begin position="1565"/>
        <end position="1803"/>
    </location>
</feature>
<feature type="compositionally biased region" description="Low complexity" evidence="12">
    <location>
        <begin position="2665"/>
        <end position="2682"/>
    </location>
</feature>
<keyword evidence="5 10" id="KW-0547">Nucleotide-binding</keyword>
<evidence type="ECO:0000256" key="1">
    <source>
        <dbReference type="ARBA" id="ARBA00004496"/>
    </source>
</evidence>
<feature type="compositionally biased region" description="Basic and acidic residues" evidence="12">
    <location>
        <begin position="340"/>
        <end position="395"/>
    </location>
</feature>
<dbReference type="GO" id="GO:0051015">
    <property type="term" value="F:actin filament binding"/>
    <property type="evidence" value="ECO:0007669"/>
    <property type="project" value="TreeGrafter"/>
</dbReference>
<feature type="compositionally biased region" description="Basic and acidic residues" evidence="12">
    <location>
        <begin position="179"/>
        <end position="192"/>
    </location>
</feature>
<feature type="compositionally biased region" description="Basic and acidic residues" evidence="12">
    <location>
        <begin position="271"/>
        <end position="283"/>
    </location>
</feature>
<dbReference type="GO" id="GO:0003774">
    <property type="term" value="F:cytoskeletal motor activity"/>
    <property type="evidence" value="ECO:0007669"/>
    <property type="project" value="UniProtKB-UniRule"/>
</dbReference>
<dbReference type="Gene3D" id="1.20.120.720">
    <property type="entry name" value="Myosin VI head, motor domain, U50 subdomain"/>
    <property type="match status" value="1"/>
</dbReference>
<feature type="compositionally biased region" description="Basic and acidic residues" evidence="12">
    <location>
        <begin position="2371"/>
        <end position="2383"/>
    </location>
</feature>
<dbReference type="InterPro" id="IPR001609">
    <property type="entry name" value="Myosin_head_motor_dom-like"/>
</dbReference>
<proteinExistence type="inferred from homology"/>
<dbReference type="Gene3D" id="1.10.10.820">
    <property type="match status" value="1"/>
</dbReference>
<organism evidence="14 15">
    <name type="scientific">Myotis davidii</name>
    <name type="common">David's myotis</name>
    <dbReference type="NCBI Taxonomy" id="225400"/>
    <lineage>
        <taxon>Eukaryota</taxon>
        <taxon>Metazoa</taxon>
        <taxon>Chordata</taxon>
        <taxon>Craniata</taxon>
        <taxon>Vertebrata</taxon>
        <taxon>Euteleostomi</taxon>
        <taxon>Mammalia</taxon>
        <taxon>Eutheria</taxon>
        <taxon>Laurasiatheria</taxon>
        <taxon>Chiroptera</taxon>
        <taxon>Yangochiroptera</taxon>
        <taxon>Vespertilionidae</taxon>
        <taxon>Myotis</taxon>
    </lineage>
</organism>
<evidence type="ECO:0000313" key="14">
    <source>
        <dbReference type="EMBL" id="ELK31476.1"/>
    </source>
</evidence>
<feature type="compositionally biased region" description="Polar residues" evidence="12">
    <location>
        <begin position="107"/>
        <end position="143"/>
    </location>
</feature>
<dbReference type="FunFam" id="1.20.58.530:FF:000011">
    <property type="entry name" value="unconventional myosin-XVIIIa isoform X2"/>
    <property type="match status" value="1"/>
</dbReference>
<dbReference type="InterPro" id="IPR057772">
    <property type="entry name" value="SH3_Myo18a"/>
</dbReference>
<keyword evidence="8 10" id="KW-0518">Myosin</keyword>
<name>L5LZI0_MYODS</name>
<keyword evidence="10" id="KW-0009">Actin-binding</keyword>
<evidence type="ECO:0000256" key="3">
    <source>
        <dbReference type="ARBA" id="ARBA00022490"/>
    </source>
</evidence>
<feature type="region of interest" description="Disordered" evidence="12">
    <location>
        <begin position="2461"/>
        <end position="2535"/>
    </location>
</feature>
<feature type="compositionally biased region" description="Polar residues" evidence="12">
    <location>
        <begin position="2306"/>
        <end position="2316"/>
    </location>
</feature>
<feature type="coiled-coil region" evidence="11">
    <location>
        <begin position="1964"/>
        <end position="2033"/>
    </location>
</feature>
<evidence type="ECO:0000259" key="13">
    <source>
        <dbReference type="PROSITE" id="PS51456"/>
    </source>
</evidence>
<dbReference type="SUPFAM" id="SSF52540">
    <property type="entry name" value="P-loop containing nucleoside triphosphate hydrolases"/>
    <property type="match status" value="1"/>
</dbReference>
<dbReference type="FunFam" id="1.10.10.820:FF:000004">
    <property type="entry name" value="unconventional myosin-XVIIIa isoform X1"/>
    <property type="match status" value="1"/>
</dbReference>
<feature type="region of interest" description="Disordered" evidence="12">
    <location>
        <begin position="2652"/>
        <end position="2726"/>
    </location>
</feature>
<feature type="compositionally biased region" description="Basic and acidic residues" evidence="12">
    <location>
        <begin position="464"/>
        <end position="474"/>
    </location>
</feature>
<keyword evidence="4" id="KW-0597">Phosphoprotein</keyword>
<evidence type="ECO:0000256" key="12">
    <source>
        <dbReference type="SAM" id="MobiDB-lite"/>
    </source>
</evidence>
<evidence type="ECO:0000256" key="7">
    <source>
        <dbReference type="ARBA" id="ARBA00023054"/>
    </source>
</evidence>
<feature type="coiled-coil region" evidence="11">
    <location>
        <begin position="2080"/>
        <end position="2121"/>
    </location>
</feature>
<evidence type="ECO:0000256" key="11">
    <source>
        <dbReference type="SAM" id="Coils"/>
    </source>
</evidence>
<dbReference type="GO" id="GO:0032982">
    <property type="term" value="C:myosin filament"/>
    <property type="evidence" value="ECO:0007669"/>
    <property type="project" value="TreeGrafter"/>
</dbReference>
<dbReference type="EMBL" id="KB106121">
    <property type="protein sequence ID" value="ELK31476.1"/>
    <property type="molecule type" value="Genomic_DNA"/>
</dbReference>
<feature type="compositionally biased region" description="Basic and acidic residues" evidence="12">
    <location>
        <begin position="2320"/>
        <end position="2332"/>
    </location>
</feature>
<dbReference type="Pfam" id="PF00063">
    <property type="entry name" value="Myosin_head"/>
    <property type="match status" value="1"/>
</dbReference>
<feature type="compositionally biased region" description="Low complexity" evidence="12">
    <location>
        <begin position="95"/>
        <end position="106"/>
    </location>
</feature>
<dbReference type="Gene3D" id="6.20.240.20">
    <property type="match status" value="1"/>
</dbReference>
<keyword evidence="9 10" id="KW-0505">Motor protein</keyword>
<evidence type="ECO:0000313" key="15">
    <source>
        <dbReference type="Proteomes" id="UP000010556"/>
    </source>
</evidence>
<evidence type="ECO:0000256" key="5">
    <source>
        <dbReference type="ARBA" id="ARBA00022741"/>
    </source>
</evidence>
<dbReference type="PRINTS" id="PR00193">
    <property type="entry name" value="MYOSINHEAVY"/>
</dbReference>
<keyword evidence="7 11" id="KW-0175">Coiled coil</keyword>
<sequence length="2726" mass="301798">MLVSSLPALWPRAGGPGCPGPCLRAIKKPQHQIREEEKSPPPSSPPPLFSVIPGGFIKQLVRETEKESKEARRKKQAVLPSPEQETPEISTSQPNSKSNSGTKSGSQKISQDNQASSPQNADIPGQQSQGAGPTEPMQRTTVNGEKAQESGPSAAPAKKPLPLKRGVRRGDVLLMVAKLDPDSAKPEQRTQPRDAPACKTTSPATDPGGGKEGKAPPTPRGPQASTEDAAPKAEKTQTGGPRDPGTVPVTKGEKDQGTAGKGGEAPQTKGLKGDEPQGKEGPGEGKQPGTVEKRGADSTNKMAKGNLSKDAGGEGKLAGGKLAGTQTQVKKWGGSLGRRSRWDGPQKKDKEGALLSKAEKTGESQVKAEKVDKGQGKVGEAPRVKEEARGPHSESGEAGEAAAKTQKGCEAPEAVGAAGKESHQVQGKVEEAPRGMEEARGPHSESGAKTQGCEAPKEVSAAGKESRPDSRGQEAEGPCTSVNARAGALETELQAPRPPALESRAERPQRQENQEGPALQEGSEGSQSGDLDQAPEDRWYEAEKVWLVQKDGFTLATVLKPDEGTADLPAGRVRLCIDADKTVTEVDEERVHRANPPELDQAEDLASLVSVNESSVLNTLLHRYRAQLPHTATGPDLIVLQPRGPSAPSAGKVPKGRRDGLPTHIVSLAQRAYWALLSQRRDQSIVALGRSGAGKTTCCEQVLEHLVGMAGSVDGSVSVEKIRATFTLLRAFGSVSTGHSRSATRFTMVMSLDFNATGRVTAAQLQTMLLEKSRVARQPEGEGTFEVFSQMLAGLDLDLRTELYLHQMADSSSFGMGTWSKPEDKQRAAAAFAQLQGAMATLGISENEQRAIWRVLAAIYHLGAAGACKVGRKQFMRFEWANHAAEALGCEYEELNTATFKHHLRQIIEQVTSGPSRRGLEDEETSSGLKMTGVECVEGMASGLYQELFAAVVSLINRSFSSHHLSMASIMVVDSPGFQNPRHQGKDRAATFEELCHNYTHERLQLLFYQRTFASTLERYREEGVPVQFDLPEPSPGATVAIVDQHPSQVRLPPGGGAADAKGLFWVLDEEVRVEGSSDSAVLERLCAAFEKKGAGAEGTSVLRPCEQPLQCEIAHQRGQDPVRYDLTGWLHRAKPNLSALDAPQVLQHSKREELRSLFQARAKLPPVCRAVAGLEGTSQQALQRSCAVRRTFASSFAAVKRRAPCSQIKLQMDALSSVIRRSQLHFIHCLVPNLAVESRGGQGAPTPPQPDGDKPGAGGPLPLDIPALRVQLSGSYILEALRLHRAGYADHMGLTQFRRRFQVLDPLLTKKLMLATEGVDERKAVEELLLTLDLEKKAVAVGHSQVFLKAGVVSRLEKQREKLVSRTFVLFQAACKGFLSRQEFRKLKIRRLASRCIQKNVAVFLAVKDWPWWQLLGSLRPLLSATIGDEQLRAKEAELTTLRQKLEKSEKSRNELRQNTDLLESKIADLTTELADERFKGDVACQVLESERAERLRAFREVQELKDKCEQVQQNLGEVEKQLQEAQQKIQLNDLERSHTGGADEWQMRFDCAQMENGFLRKRLQQFEERLDAELTSRKELEQQLGELQSAYEGAKKTAHQLKRKCHRLTCDLEDTRFLLENQQSRNHELEKKQNKFDMQLAQALGESVFEKGLREKVTQENTSVRWELGQLQQQLKQKEQETSKLKQEVETLQAQKRELLTLPSLGENSVAGLKDRLWKLESNALKQQQIRKQQENTIQQLEQLRQRLELEIERMKQMHQKDREDQEEELEDVRQSCQKRLRQLEMQLEQEYEEKQMVLHEKQDLEGLIGTLCDQIGHRDFDVEKRLRRDLRRTHALLSDVQVLLGTMEDGKASVSKEELEKVHSQLQAAQLRIEYLEQSTVDRAIVRRQEAVICDLENKTEFQKVQIKRFELEQSEAKCEDALKTQKALTADLESMHSELENMTRSKSLVDEQLYRLQFERANLLKRIDEDQDDLNDLMQKHKDLIAQSAADIGQIQELQLQLEEAKKEKHKLQEQLQAAQLRIEYLEQSTVDRAIVRRQEAVICDLENKTEFQKERFEYLLMCKYCSGPEKRGLFSAADIGQIQELQLQLEEAKKEKHKLQEQLQAAQLRIEYLEQSTVDRAIVRRQEAVICDLENKTEFQKVQIKRFEVLVIRLRDSLIKMGEELSQAATAEAQQRESSQYYQRRLEELKADMQELVEREAEASRRCMELEKYVEELATVRQTLQTDLETSIRRIADLQAALEEVASSDSDTESVQTAVDCGGSDRKEIDNVSILSSQPEGSVRSWLSCTLSVATDAMRSPSRQSAISSRILSPRTHEEAGDAESVRRVSALSGAQDAPSKTTGDKSLSSLSPLSLRRQKYCHFGDGDESHIQRKPPERSGVLSSSPSSQRGNTSPVSREKLPSPSAALSEFVGGLRRQRAQRGQGSVLGLEDWPTLPIYQTTGASTLRRARAGSTEGHLSLSSPLETEDCAGPSSGLLRSTSLKCIPSQGGEGTPLLPQRPKTRFSSCESLLESGPGLGRKLSSPSALLSPTLRPRRRCLESSLDDAGCPDLGKEPLVFQNRQFAHLMGDPPDSDPFSWKLPSLNYERKAKVDFDDFLPAIRKPETSRSLAGAAKDGQDSSRHSSVHFETEEADRTFLSGIKTILKKSPESKEDPGHLSDSSSSSSSIVSFKSADSIKSRPRIPRPKGDEAERTSPGNREPGTGRKDEDVASIMKKYLQK</sequence>
<feature type="compositionally biased region" description="Basic and acidic residues" evidence="12">
    <location>
        <begin position="420"/>
        <end position="443"/>
    </location>
</feature>
<dbReference type="Gene3D" id="1.20.58.530">
    <property type="match status" value="1"/>
</dbReference>
<comment type="caution">
    <text evidence="10">Lacks conserved residue(s) required for the propagation of feature annotation.</text>
</comment>
<dbReference type="CDD" id="cd01386">
    <property type="entry name" value="MYSc_Myo18"/>
    <property type="match status" value="1"/>
</dbReference>
<feature type="binding site" evidence="10">
    <location>
        <begin position="689"/>
        <end position="696"/>
    </location>
    <ligand>
        <name>ATP</name>
        <dbReference type="ChEBI" id="CHEBI:30616"/>
    </ligand>
</feature>
<feature type="compositionally biased region" description="Basic and acidic residues" evidence="12">
    <location>
        <begin position="60"/>
        <end position="70"/>
    </location>
</feature>
<feature type="compositionally biased region" description="Basic and acidic residues" evidence="12">
    <location>
        <begin position="2622"/>
        <end position="2638"/>
    </location>
</feature>
<evidence type="ECO:0000256" key="8">
    <source>
        <dbReference type="ARBA" id="ARBA00023123"/>
    </source>
</evidence>
<feature type="region of interest" description="Disordered" evidence="12">
    <location>
        <begin position="1"/>
        <end position="533"/>
    </location>
</feature>
<feature type="region of interest" description="Disordered" evidence="12">
    <location>
        <begin position="1239"/>
        <end position="1261"/>
    </location>
</feature>
<evidence type="ECO:0000256" key="10">
    <source>
        <dbReference type="PROSITE-ProRule" id="PRU00782"/>
    </source>
</evidence>
<dbReference type="GO" id="GO:0016460">
    <property type="term" value="C:myosin II complex"/>
    <property type="evidence" value="ECO:0007669"/>
    <property type="project" value="TreeGrafter"/>
</dbReference>
<protein>
    <submittedName>
        <fullName evidence="14">Myosin-XVIIIb</fullName>
    </submittedName>
</protein>
<gene>
    <name evidence="14" type="ORF">MDA_GLEAN10018474</name>
</gene>
<feature type="region of interest" description="Disordered" evidence="12">
    <location>
        <begin position="2303"/>
        <end position="2357"/>
    </location>
</feature>
<evidence type="ECO:0000256" key="9">
    <source>
        <dbReference type="ARBA" id="ARBA00023175"/>
    </source>
</evidence>
<dbReference type="GO" id="GO:0005524">
    <property type="term" value="F:ATP binding"/>
    <property type="evidence" value="ECO:0007669"/>
    <property type="project" value="UniProtKB-UniRule"/>
</dbReference>
<keyword evidence="6 10" id="KW-0067">ATP-binding</keyword>
<dbReference type="PANTHER" id="PTHR45615:SF8">
    <property type="entry name" value="UNCONVENTIONAL MYOSIN-XVIIIB"/>
    <property type="match status" value="1"/>
</dbReference>
<dbReference type="Gene3D" id="4.10.270.10">
    <property type="entry name" value="Myosin, subunit A"/>
    <property type="match status" value="1"/>
</dbReference>
<feature type="compositionally biased region" description="Polar residues" evidence="12">
    <location>
        <begin position="83"/>
        <end position="94"/>
    </location>
</feature>
<comment type="subcellular location">
    <subcellularLocation>
        <location evidence="1">Cytoplasm</location>
    </subcellularLocation>
</comment>
<dbReference type="Pfam" id="PF24556">
    <property type="entry name" value="SH3_Myosin-XVIIIa"/>
    <property type="match status" value="1"/>
</dbReference>
<comment type="similarity">
    <text evidence="2 10">Belongs to the TRAFAC class myosin-kinesin ATPase superfamily. Myosin family.</text>
</comment>
<evidence type="ECO:0000256" key="4">
    <source>
        <dbReference type="ARBA" id="ARBA00022553"/>
    </source>
</evidence>
<feature type="region of interest" description="Disordered" evidence="12">
    <location>
        <begin position="2613"/>
        <end position="2638"/>
    </location>
</feature>
<dbReference type="Proteomes" id="UP000010556">
    <property type="component" value="Unassembled WGS sequence"/>
</dbReference>
<dbReference type="PROSITE" id="PS51456">
    <property type="entry name" value="MYOSIN_MOTOR"/>
    <property type="match status" value="1"/>
</dbReference>
<dbReference type="InterPro" id="IPR027417">
    <property type="entry name" value="P-loop_NTPase"/>
</dbReference>
<keyword evidence="3" id="KW-0963">Cytoplasm</keyword>
<feature type="coiled-coil region" evidence="11">
    <location>
        <begin position="2184"/>
        <end position="2246"/>
    </location>
</feature>
<dbReference type="SMART" id="SM00242">
    <property type="entry name" value="MYSc"/>
    <property type="match status" value="1"/>
</dbReference>
<evidence type="ECO:0000256" key="6">
    <source>
        <dbReference type="ARBA" id="ARBA00022840"/>
    </source>
</evidence>
<feature type="compositionally biased region" description="Basic and acidic residues" evidence="12">
    <location>
        <begin position="2653"/>
        <end position="2663"/>
    </location>
</feature>
<accession>L5LZI0</accession>
<dbReference type="PROSITE" id="PS50096">
    <property type="entry name" value="IQ"/>
    <property type="match status" value="1"/>
</dbReference>
<feature type="coiled-coil region" evidence="11">
    <location>
        <begin position="1433"/>
        <end position="1537"/>
    </location>
</feature>
<feature type="region of interest" description="Disordered" evidence="12">
    <location>
        <begin position="2371"/>
        <end position="2411"/>
    </location>
</feature>
<dbReference type="InterPro" id="IPR036961">
    <property type="entry name" value="Kinesin_motor_dom_sf"/>
</dbReference>
<reference evidence="15" key="1">
    <citation type="journal article" date="2013" name="Science">
        <title>Comparative analysis of bat genomes provides insight into the evolution of flight and immunity.</title>
        <authorList>
            <person name="Zhang G."/>
            <person name="Cowled C."/>
            <person name="Shi Z."/>
            <person name="Huang Z."/>
            <person name="Bishop-Lilly K.A."/>
            <person name="Fang X."/>
            <person name="Wynne J.W."/>
            <person name="Xiong Z."/>
            <person name="Baker M.L."/>
            <person name="Zhao W."/>
            <person name="Tachedjian M."/>
            <person name="Zhu Y."/>
            <person name="Zhou P."/>
            <person name="Jiang X."/>
            <person name="Ng J."/>
            <person name="Yang L."/>
            <person name="Wu L."/>
            <person name="Xiao J."/>
            <person name="Feng Y."/>
            <person name="Chen Y."/>
            <person name="Sun X."/>
            <person name="Zhang Y."/>
            <person name="Marsh G.A."/>
            <person name="Crameri G."/>
            <person name="Broder C.C."/>
            <person name="Frey K.G."/>
            <person name="Wang L.F."/>
            <person name="Wang J."/>
        </authorList>
    </citation>
    <scope>NUCLEOTIDE SEQUENCE [LARGE SCALE GENOMIC DNA]</scope>
</reference>
<dbReference type="GO" id="GO:0005737">
    <property type="term" value="C:cytoplasm"/>
    <property type="evidence" value="ECO:0007669"/>
    <property type="project" value="UniProtKB-SubCell"/>
</dbReference>
<dbReference type="GO" id="GO:0031032">
    <property type="term" value="P:actomyosin structure organization"/>
    <property type="evidence" value="ECO:0007669"/>
    <property type="project" value="TreeGrafter"/>
</dbReference>
<dbReference type="GO" id="GO:0016461">
    <property type="term" value="C:unconventional myosin complex"/>
    <property type="evidence" value="ECO:0007669"/>
    <property type="project" value="TreeGrafter"/>
</dbReference>
<evidence type="ECO:0000256" key="2">
    <source>
        <dbReference type="ARBA" id="ARBA00008314"/>
    </source>
</evidence>
<feature type="compositionally biased region" description="Polar residues" evidence="12">
    <location>
        <begin position="2387"/>
        <end position="2402"/>
    </location>
</feature>
<dbReference type="PANTHER" id="PTHR45615">
    <property type="entry name" value="MYOSIN HEAVY CHAIN, NON-MUSCLE"/>
    <property type="match status" value="1"/>
</dbReference>